<dbReference type="EMBL" id="BGPR01004418">
    <property type="protein sequence ID" value="GBM99455.1"/>
    <property type="molecule type" value="Genomic_DNA"/>
</dbReference>
<gene>
    <name evidence="2" type="ORF">AVEN_133475_1</name>
</gene>
<accession>A0A4Y2KCJ3</accession>
<feature type="compositionally biased region" description="Polar residues" evidence="1">
    <location>
        <begin position="7"/>
        <end position="23"/>
    </location>
</feature>
<dbReference type="Proteomes" id="UP000499080">
    <property type="component" value="Unassembled WGS sequence"/>
</dbReference>
<proteinExistence type="predicted"/>
<organism evidence="2 3">
    <name type="scientific">Araneus ventricosus</name>
    <name type="common">Orbweaver spider</name>
    <name type="synonym">Epeira ventricosa</name>
    <dbReference type="NCBI Taxonomy" id="182803"/>
    <lineage>
        <taxon>Eukaryota</taxon>
        <taxon>Metazoa</taxon>
        <taxon>Ecdysozoa</taxon>
        <taxon>Arthropoda</taxon>
        <taxon>Chelicerata</taxon>
        <taxon>Arachnida</taxon>
        <taxon>Araneae</taxon>
        <taxon>Araneomorphae</taxon>
        <taxon>Entelegynae</taxon>
        <taxon>Araneoidea</taxon>
        <taxon>Araneidae</taxon>
        <taxon>Araneus</taxon>
    </lineage>
</organism>
<evidence type="ECO:0000313" key="2">
    <source>
        <dbReference type="EMBL" id="GBM99455.1"/>
    </source>
</evidence>
<evidence type="ECO:0000313" key="3">
    <source>
        <dbReference type="Proteomes" id="UP000499080"/>
    </source>
</evidence>
<dbReference type="AlphaFoldDB" id="A0A4Y2KCJ3"/>
<feature type="region of interest" description="Disordered" evidence="1">
    <location>
        <begin position="1"/>
        <end position="23"/>
    </location>
</feature>
<evidence type="ECO:0000256" key="1">
    <source>
        <dbReference type="SAM" id="MobiDB-lite"/>
    </source>
</evidence>
<reference evidence="2 3" key="1">
    <citation type="journal article" date="2019" name="Sci. Rep.">
        <title>Orb-weaving spider Araneus ventricosus genome elucidates the spidroin gene catalogue.</title>
        <authorList>
            <person name="Kono N."/>
            <person name="Nakamura H."/>
            <person name="Ohtoshi R."/>
            <person name="Moran D.A.P."/>
            <person name="Shinohara A."/>
            <person name="Yoshida Y."/>
            <person name="Fujiwara M."/>
            <person name="Mori M."/>
            <person name="Tomita M."/>
            <person name="Arakawa K."/>
        </authorList>
    </citation>
    <scope>NUCLEOTIDE SEQUENCE [LARGE SCALE GENOMIC DNA]</scope>
</reference>
<name>A0A4Y2KCJ3_ARAVE</name>
<protein>
    <submittedName>
        <fullName evidence="2">Uncharacterized protein</fullName>
    </submittedName>
</protein>
<keyword evidence="3" id="KW-1185">Reference proteome</keyword>
<sequence length="129" mass="14175">MKHRKTANTLRTQKLESPSSHGFSSNNVFMEKSVNGCVISVTLNRRLGSQETRHALISSKEDTQCNPHSGRLPLLSPGLCRTSTEGKSRSFAPLTILSCLVCTRGCCEVNSTARTLSYLLFDAGNIRFI</sequence>
<comment type="caution">
    <text evidence="2">The sequence shown here is derived from an EMBL/GenBank/DDBJ whole genome shotgun (WGS) entry which is preliminary data.</text>
</comment>